<keyword evidence="2" id="KW-1185">Reference proteome</keyword>
<evidence type="ECO:0000313" key="2">
    <source>
        <dbReference type="Proteomes" id="UP000299102"/>
    </source>
</evidence>
<dbReference type="EMBL" id="BGZK01002789">
    <property type="protein sequence ID" value="GBP96491.1"/>
    <property type="molecule type" value="Genomic_DNA"/>
</dbReference>
<accession>A0A4C2A6I2</accession>
<reference evidence="1 2" key="1">
    <citation type="journal article" date="2019" name="Commun. Biol.">
        <title>The bagworm genome reveals a unique fibroin gene that provides high tensile strength.</title>
        <authorList>
            <person name="Kono N."/>
            <person name="Nakamura H."/>
            <person name="Ohtoshi R."/>
            <person name="Tomita M."/>
            <person name="Numata K."/>
            <person name="Arakawa K."/>
        </authorList>
    </citation>
    <scope>NUCLEOTIDE SEQUENCE [LARGE SCALE GENOMIC DNA]</scope>
</reference>
<gene>
    <name evidence="1" type="ORF">EVAR_100603_1</name>
</gene>
<protein>
    <submittedName>
        <fullName evidence="1">Uncharacterized protein</fullName>
    </submittedName>
</protein>
<proteinExistence type="predicted"/>
<comment type="caution">
    <text evidence="1">The sequence shown here is derived from an EMBL/GenBank/DDBJ whole genome shotgun (WGS) entry which is preliminary data.</text>
</comment>
<organism evidence="1 2">
    <name type="scientific">Eumeta variegata</name>
    <name type="common">Bagworm moth</name>
    <name type="synonym">Eumeta japonica</name>
    <dbReference type="NCBI Taxonomy" id="151549"/>
    <lineage>
        <taxon>Eukaryota</taxon>
        <taxon>Metazoa</taxon>
        <taxon>Ecdysozoa</taxon>
        <taxon>Arthropoda</taxon>
        <taxon>Hexapoda</taxon>
        <taxon>Insecta</taxon>
        <taxon>Pterygota</taxon>
        <taxon>Neoptera</taxon>
        <taxon>Endopterygota</taxon>
        <taxon>Lepidoptera</taxon>
        <taxon>Glossata</taxon>
        <taxon>Ditrysia</taxon>
        <taxon>Tineoidea</taxon>
        <taxon>Psychidae</taxon>
        <taxon>Oiketicinae</taxon>
        <taxon>Eumeta</taxon>
    </lineage>
</organism>
<dbReference type="Proteomes" id="UP000299102">
    <property type="component" value="Unassembled WGS sequence"/>
</dbReference>
<sequence>MEPNTTYILLLSTKHWELAGLRWFPLTRSPLSRRLPNVEELYPRTSQVALTDDRELEVLNISSWHYVSIAGFITLPLALSRAAWSKPLPEATA</sequence>
<name>A0A4C2A6I2_EUMVA</name>
<dbReference type="AlphaFoldDB" id="A0A4C2A6I2"/>
<evidence type="ECO:0000313" key="1">
    <source>
        <dbReference type="EMBL" id="GBP96491.1"/>
    </source>
</evidence>